<organism evidence="10 11">
    <name type="scientific">Paralvinella palmiformis</name>
    <dbReference type="NCBI Taxonomy" id="53620"/>
    <lineage>
        <taxon>Eukaryota</taxon>
        <taxon>Metazoa</taxon>
        <taxon>Spiralia</taxon>
        <taxon>Lophotrochozoa</taxon>
        <taxon>Annelida</taxon>
        <taxon>Polychaeta</taxon>
        <taxon>Sedentaria</taxon>
        <taxon>Canalipalpata</taxon>
        <taxon>Terebellida</taxon>
        <taxon>Terebelliformia</taxon>
        <taxon>Alvinellidae</taxon>
        <taxon>Paralvinella</taxon>
    </lineage>
</organism>
<dbReference type="GO" id="GO:0034220">
    <property type="term" value="P:monoatomic ion transmembrane transport"/>
    <property type="evidence" value="ECO:0007669"/>
    <property type="project" value="UniProtKB-KW"/>
</dbReference>
<dbReference type="GO" id="GO:0005921">
    <property type="term" value="C:gap junction"/>
    <property type="evidence" value="ECO:0007669"/>
    <property type="project" value="UniProtKB-UniRule"/>
</dbReference>
<gene>
    <name evidence="9" type="primary">inx</name>
    <name evidence="10" type="ORF">LSH36_1206g00125</name>
</gene>
<keyword evidence="4 9" id="KW-0812">Transmembrane</keyword>
<comment type="similarity">
    <text evidence="9">Belongs to the pannexin family.</text>
</comment>
<evidence type="ECO:0000256" key="6">
    <source>
        <dbReference type="ARBA" id="ARBA00023065"/>
    </source>
</evidence>
<dbReference type="Proteomes" id="UP001208570">
    <property type="component" value="Unassembled WGS sequence"/>
</dbReference>
<dbReference type="AlphaFoldDB" id="A0AAD9IUQ8"/>
<reference evidence="10" key="1">
    <citation type="journal article" date="2023" name="Mol. Biol. Evol.">
        <title>Third-Generation Sequencing Reveals the Adaptive Role of the Epigenome in Three Deep-Sea Polychaetes.</title>
        <authorList>
            <person name="Perez M."/>
            <person name="Aroh O."/>
            <person name="Sun Y."/>
            <person name="Lan Y."/>
            <person name="Juniper S.K."/>
            <person name="Young C.R."/>
            <person name="Angers B."/>
            <person name="Qian P.Y."/>
        </authorList>
    </citation>
    <scope>NUCLEOTIDE SEQUENCE</scope>
    <source>
        <strain evidence="10">P08H-3</strain>
    </source>
</reference>
<proteinExistence type="inferred from homology"/>
<keyword evidence="3" id="KW-1003">Cell membrane</keyword>
<accession>A0AAD9IUQ8</accession>
<keyword evidence="6 9" id="KW-0406">Ion transport</keyword>
<keyword evidence="2 9" id="KW-0813">Transport</keyword>
<dbReference type="Pfam" id="PF00876">
    <property type="entry name" value="Innexin"/>
    <property type="match status" value="1"/>
</dbReference>
<feature type="transmembrane region" description="Helical" evidence="9">
    <location>
        <begin position="267"/>
        <end position="287"/>
    </location>
</feature>
<evidence type="ECO:0000256" key="7">
    <source>
        <dbReference type="ARBA" id="ARBA00023136"/>
    </source>
</evidence>
<evidence type="ECO:0000256" key="8">
    <source>
        <dbReference type="ARBA" id="ARBA00023303"/>
    </source>
</evidence>
<name>A0AAD9IUQ8_9ANNE</name>
<evidence type="ECO:0000313" key="11">
    <source>
        <dbReference type="Proteomes" id="UP001208570"/>
    </source>
</evidence>
<dbReference type="EMBL" id="JAODUP010001206">
    <property type="protein sequence ID" value="KAK2140912.1"/>
    <property type="molecule type" value="Genomic_DNA"/>
</dbReference>
<evidence type="ECO:0000256" key="4">
    <source>
        <dbReference type="ARBA" id="ARBA00022692"/>
    </source>
</evidence>
<evidence type="ECO:0000313" key="10">
    <source>
        <dbReference type="EMBL" id="KAK2140912.1"/>
    </source>
</evidence>
<comment type="caution">
    <text evidence="9">Lacks conserved residue(s) required for the propagation of feature annotation.</text>
</comment>
<dbReference type="PANTHER" id="PTHR11893">
    <property type="entry name" value="INNEXIN"/>
    <property type="match status" value="1"/>
</dbReference>
<dbReference type="PROSITE" id="PS51013">
    <property type="entry name" value="PANNEXIN"/>
    <property type="match status" value="1"/>
</dbReference>
<comment type="function">
    <text evidence="9">Structural component of the gap junctions.</text>
</comment>
<protein>
    <recommendedName>
        <fullName evidence="9">Innexin</fullName>
    </recommendedName>
</protein>
<evidence type="ECO:0000256" key="5">
    <source>
        <dbReference type="ARBA" id="ARBA00022989"/>
    </source>
</evidence>
<evidence type="ECO:0000256" key="1">
    <source>
        <dbReference type="ARBA" id="ARBA00004651"/>
    </source>
</evidence>
<dbReference type="PRINTS" id="PR01262">
    <property type="entry name" value="INNEXIN"/>
</dbReference>
<keyword evidence="7 9" id="KW-0472">Membrane</keyword>
<keyword evidence="8 9" id="KW-0407">Ion channel</keyword>
<evidence type="ECO:0000256" key="2">
    <source>
        <dbReference type="ARBA" id="ARBA00022448"/>
    </source>
</evidence>
<comment type="caution">
    <text evidence="10">The sequence shown here is derived from an EMBL/GenBank/DDBJ whole genome shotgun (WGS) entry which is preliminary data.</text>
</comment>
<evidence type="ECO:0000256" key="9">
    <source>
        <dbReference type="RuleBase" id="RU010713"/>
    </source>
</evidence>
<evidence type="ECO:0000256" key="3">
    <source>
        <dbReference type="ARBA" id="ARBA00022475"/>
    </source>
</evidence>
<comment type="subcellular location">
    <subcellularLocation>
        <location evidence="1 9">Cell membrane</location>
        <topology evidence="1 9">Multi-pass membrane protein</topology>
    </subcellularLocation>
</comment>
<sequence>MGSPHYVKSRKTHTAQIGASFITFNGYLDTINKHGCHSGIIPTYTPLWPKEKRRHFRQSQFEIHVSLIGRLFRINRSDPDRRRADHLVVSGTFATAATRDASILWNSLNTKSGSDPDQIMTAASRLCEIEHCQLRDDSMDGIVQQLIRYLAAGEMMTMIDVLRPLLCTRSGNYLTILHLTVKVLYIVNSVCQLLAIDLLLNMSDINYGLQKIKAIASFDKLRQSLGGVFPRVTMCDFQVRRLGNVQRYTIQCTLKLNLLYEKIYLSLWFWLIILLLCSLLGFLLWCIRCFSGSNQRAFIQDLMRLGNYLESLQTDHVMASFLHAYLGRDGVFLLRLVEHKNSRLTAGEIASHLWDLRLEKKRENHKLRDLILLNDAALVIPITNSSVNGE</sequence>
<keyword evidence="11" id="KW-1185">Reference proteome</keyword>
<keyword evidence="5 9" id="KW-1133">Transmembrane helix</keyword>
<dbReference type="PANTHER" id="PTHR11893:SF36">
    <property type="entry name" value="INNEXIN-5"/>
    <property type="match status" value="1"/>
</dbReference>
<dbReference type="GO" id="GO:0005886">
    <property type="term" value="C:plasma membrane"/>
    <property type="evidence" value="ECO:0007669"/>
    <property type="project" value="UniProtKB-SubCell"/>
</dbReference>
<dbReference type="InterPro" id="IPR000990">
    <property type="entry name" value="Innexin"/>
</dbReference>